<dbReference type="AlphaFoldDB" id="A0A9P6N8R1"/>
<dbReference type="GO" id="GO:0030139">
    <property type="term" value="C:endocytic vesicle"/>
    <property type="evidence" value="ECO:0007669"/>
    <property type="project" value="TreeGrafter"/>
</dbReference>
<reference evidence="6" key="1">
    <citation type="submission" date="2013-11" db="EMBL/GenBank/DDBJ databases">
        <title>Genome sequence of the fusiform rust pathogen reveals effectors for host alternation and coevolution with pine.</title>
        <authorList>
            <consortium name="DOE Joint Genome Institute"/>
            <person name="Smith K."/>
            <person name="Pendleton A."/>
            <person name="Kubisiak T."/>
            <person name="Anderson C."/>
            <person name="Salamov A."/>
            <person name="Aerts A."/>
            <person name="Riley R."/>
            <person name="Clum A."/>
            <person name="Lindquist E."/>
            <person name="Ence D."/>
            <person name="Campbell M."/>
            <person name="Kronenberg Z."/>
            <person name="Feau N."/>
            <person name="Dhillon B."/>
            <person name="Hamelin R."/>
            <person name="Burleigh J."/>
            <person name="Smith J."/>
            <person name="Yandell M."/>
            <person name="Nelson C."/>
            <person name="Grigoriev I."/>
            <person name="Davis J."/>
        </authorList>
    </citation>
    <scope>NUCLEOTIDE SEQUENCE</scope>
    <source>
        <strain evidence="6">G11</strain>
    </source>
</reference>
<dbReference type="GO" id="GO:0032185">
    <property type="term" value="P:septin cytoskeleton organization"/>
    <property type="evidence" value="ECO:0007669"/>
    <property type="project" value="TreeGrafter"/>
</dbReference>
<name>A0A9P6N8R1_9BASI</name>
<feature type="region of interest" description="Disordered" evidence="3">
    <location>
        <begin position="278"/>
        <end position="454"/>
    </location>
</feature>
<feature type="compositionally biased region" description="Polar residues" evidence="3">
    <location>
        <begin position="632"/>
        <end position="665"/>
    </location>
</feature>
<evidence type="ECO:0000259" key="4">
    <source>
        <dbReference type="Pfam" id="PF00611"/>
    </source>
</evidence>
<dbReference type="InterPro" id="IPR001060">
    <property type="entry name" value="FCH_dom"/>
</dbReference>
<feature type="compositionally biased region" description="Low complexity" evidence="3">
    <location>
        <begin position="280"/>
        <end position="293"/>
    </location>
</feature>
<feature type="compositionally biased region" description="Polar residues" evidence="3">
    <location>
        <begin position="484"/>
        <end position="498"/>
    </location>
</feature>
<feature type="domain" description="Muniscin C-terminal" evidence="5">
    <location>
        <begin position="903"/>
        <end position="1205"/>
    </location>
</feature>
<evidence type="ECO:0008006" key="8">
    <source>
        <dbReference type="Google" id="ProtNLM"/>
    </source>
</evidence>
<keyword evidence="1" id="KW-0254">Endocytosis</keyword>
<keyword evidence="2" id="KW-0175">Coiled coil</keyword>
<feature type="compositionally biased region" description="Polar residues" evidence="3">
    <location>
        <begin position="506"/>
        <end position="525"/>
    </location>
</feature>
<feature type="region of interest" description="Disordered" evidence="3">
    <location>
        <begin position="631"/>
        <end position="673"/>
    </location>
</feature>
<feature type="compositionally biased region" description="Polar residues" evidence="3">
    <location>
        <begin position="294"/>
        <end position="318"/>
    </location>
</feature>
<sequence length="1206" mass="131721">MTTPSQPQSNTTAELLPDLYSNAFSSLQPRRAHNILIGRLKSAKSFNEELADYFKDRCAIEDQYVKSLLKLSKKPGGIFNLGLQTSSTSTNEEEELSGGIGKIKELLQSELIDVMDAHSKLLTKVQTEVEDGFRNCKVLSHPNWTKVRSLEDNLNITIKNYEDFESKLNKSQAKLDGTTNMKKIQNLQIRLSEDQKNLDHAKQLYLDQAPMIYQSYQTFDNTRLINLVETLTKFETLQADHSREKMEIFERSMMNLLNFDCREEMQRFALRNGTINPTLAGAVRGSRSSSGARQNRQPTATPPGSQQPHNSSTATSPPHTRARASGDGQLASSPDQSHPIHPNPTTEPQSSVRLSLEASSRNPLASSTSTSTYDPNHASIPKLSTPNISIPIRSDTPETASAAPPSRDLYVQRQNSVRSISRIYRSGSSNNISRLHPNPSSTSINQTPKPSASHSIADKFFNKSRFAQMLSRSTGATSGPLRQRTGTNSSQANRSTMYESGAPDSANAQPSHARSSSLANSNSVPNQASLYGELETEAEPALGRQSKRLSKLPMIPMRKTSRSAPSLPPTLQSSDMPPLPSKAETPRLDAEGFTIPPEDRDRKPWEMRHSGNGKQIMGEEHEGMQALEGTGNEISNSDDIGRPNSTLAGLSQFSIKPSSPDQLNESESERQAAIQKVQNTLTSVSLGSALGGPGGLGPTRRSATGLRGRRGDGRGVTMYDTSSSSQPGPLTLHRASTVSRENSTDNVPLSVVRAAKAMIPQQAKPLLESPQEVLFDPSPTIASEPTGFQTSFVSSPVETELVVPNSNPQPSPSYLIGGSDPSQGQSAGEEPTRHLVRTNSVYSSLSTTGGGAFGQGASTSGTNPFLSRSFSPSISSPTFTYNPPGSMTGRLEEAGQKVYSAHGLTAVVKETLNVLMDVGLVTKVLLLGELRLVWPSIAEQQESGLVRFKVVHHDRLEKVLCTSTAVSPGSEPGEYVLDAKTFKLAEEAQAEGKSMGLTVLKYRIYLDSKATDEGQARKFVPLQVIPHWRAQRARTELMLVYEPNPVFHRFEGADDGLESNWTLEDLGLSTKLYNPDATSINPRHVVRKVIMEHQEIPTGVWDEKSNEMRWALAGLGAQAGSQRVIGRFIHPEPEETEAEMDIGSIEFTRANCGPVQVRWKMQGTSVSGIELKIVQNEEELGPGHQPRIERFEEVVKTVVTGTFLAR</sequence>
<dbReference type="EMBL" id="MU167629">
    <property type="protein sequence ID" value="KAG0139321.1"/>
    <property type="molecule type" value="Genomic_DNA"/>
</dbReference>
<evidence type="ECO:0000256" key="1">
    <source>
        <dbReference type="ARBA" id="ARBA00022583"/>
    </source>
</evidence>
<evidence type="ECO:0000256" key="2">
    <source>
        <dbReference type="SAM" id="Coils"/>
    </source>
</evidence>
<dbReference type="SUPFAM" id="SSF103657">
    <property type="entry name" value="BAR/IMD domain-like"/>
    <property type="match status" value="1"/>
</dbReference>
<feature type="compositionally biased region" description="Low complexity" evidence="3">
    <location>
        <begin position="415"/>
        <end position="434"/>
    </location>
</feature>
<accession>A0A9P6N8R1</accession>
<dbReference type="GO" id="GO:0005886">
    <property type="term" value="C:plasma membrane"/>
    <property type="evidence" value="ECO:0007669"/>
    <property type="project" value="TreeGrafter"/>
</dbReference>
<feature type="compositionally biased region" description="Polar residues" evidence="3">
    <location>
        <begin position="438"/>
        <end position="454"/>
    </location>
</feature>
<evidence type="ECO:0000313" key="7">
    <source>
        <dbReference type="Proteomes" id="UP000886653"/>
    </source>
</evidence>
<gene>
    <name evidence="6" type="ORF">CROQUDRAFT_101730</name>
</gene>
<feature type="region of interest" description="Disordered" evidence="3">
    <location>
        <begin position="685"/>
        <end position="744"/>
    </location>
</feature>
<dbReference type="GO" id="GO:0006897">
    <property type="term" value="P:endocytosis"/>
    <property type="evidence" value="ECO:0007669"/>
    <property type="project" value="UniProtKB-KW"/>
</dbReference>
<proteinExistence type="predicted"/>
<dbReference type="PANTHER" id="PTHR23065">
    <property type="entry name" value="PROLINE-SERINE-THREONINE PHOSPHATASE INTERACTING PROTEIN 1"/>
    <property type="match status" value="1"/>
</dbReference>
<feature type="region of interest" description="Disordered" evidence="3">
    <location>
        <begin position="537"/>
        <end position="605"/>
    </location>
</feature>
<evidence type="ECO:0000259" key="5">
    <source>
        <dbReference type="Pfam" id="PF10291"/>
    </source>
</evidence>
<dbReference type="InterPro" id="IPR018808">
    <property type="entry name" value="Muniscin_C"/>
</dbReference>
<feature type="compositionally biased region" description="Polar residues" evidence="3">
    <location>
        <begin position="719"/>
        <end position="744"/>
    </location>
</feature>
<dbReference type="Proteomes" id="UP000886653">
    <property type="component" value="Unassembled WGS sequence"/>
</dbReference>
<dbReference type="GO" id="GO:0032153">
    <property type="term" value="C:cell division site"/>
    <property type="evidence" value="ECO:0007669"/>
    <property type="project" value="TreeGrafter"/>
</dbReference>
<feature type="coiled-coil region" evidence="2">
    <location>
        <begin position="147"/>
        <end position="204"/>
    </location>
</feature>
<feature type="region of interest" description="Disordered" evidence="3">
    <location>
        <begin position="472"/>
        <end position="525"/>
    </location>
</feature>
<comment type="caution">
    <text evidence="6">The sequence shown here is derived from an EMBL/GenBank/DDBJ whole genome shotgun (WGS) entry which is preliminary data.</text>
</comment>
<feature type="domain" description="FCH" evidence="4">
    <location>
        <begin position="33"/>
        <end position="91"/>
    </location>
</feature>
<organism evidence="6 7">
    <name type="scientific">Cronartium quercuum f. sp. fusiforme G11</name>
    <dbReference type="NCBI Taxonomy" id="708437"/>
    <lineage>
        <taxon>Eukaryota</taxon>
        <taxon>Fungi</taxon>
        <taxon>Dikarya</taxon>
        <taxon>Basidiomycota</taxon>
        <taxon>Pucciniomycotina</taxon>
        <taxon>Pucciniomycetes</taxon>
        <taxon>Pucciniales</taxon>
        <taxon>Coleosporiaceae</taxon>
        <taxon>Cronartium</taxon>
    </lineage>
</organism>
<feature type="compositionally biased region" description="Polar residues" evidence="3">
    <location>
        <begin position="343"/>
        <end position="374"/>
    </location>
</feature>
<evidence type="ECO:0000256" key="3">
    <source>
        <dbReference type="SAM" id="MobiDB-lite"/>
    </source>
</evidence>
<dbReference type="Pfam" id="PF10291">
    <property type="entry name" value="muHD"/>
    <property type="match status" value="1"/>
</dbReference>
<evidence type="ECO:0000313" key="6">
    <source>
        <dbReference type="EMBL" id="KAG0139321.1"/>
    </source>
</evidence>
<dbReference type="Gene3D" id="1.20.1270.60">
    <property type="entry name" value="Arfaptin homology (AH) domain/BAR domain"/>
    <property type="match status" value="1"/>
</dbReference>
<dbReference type="PANTHER" id="PTHR23065:SF54">
    <property type="entry name" value="SUPPRESSOR OF YEAST PROFILIN DELETION"/>
    <property type="match status" value="1"/>
</dbReference>
<protein>
    <recommendedName>
        <fullName evidence="8">MHD domain-containing protein</fullName>
    </recommendedName>
</protein>
<keyword evidence="7" id="KW-1185">Reference proteome</keyword>
<dbReference type="Pfam" id="PF00611">
    <property type="entry name" value="FCH"/>
    <property type="match status" value="1"/>
</dbReference>
<dbReference type="InterPro" id="IPR027267">
    <property type="entry name" value="AH/BAR_dom_sf"/>
</dbReference>
<feature type="region of interest" description="Disordered" evidence="3">
    <location>
        <begin position="801"/>
        <end position="831"/>
    </location>
</feature>
<dbReference type="OrthoDB" id="1875751at2759"/>